<proteinExistence type="inferred from homology"/>
<keyword evidence="8 12" id="KW-0798">TonB box</keyword>
<evidence type="ECO:0000259" key="15">
    <source>
        <dbReference type="Pfam" id="PF07715"/>
    </source>
</evidence>
<feature type="signal peptide" evidence="13">
    <location>
        <begin position="1"/>
        <end position="31"/>
    </location>
</feature>
<keyword evidence="6" id="KW-0408">Iron</keyword>
<dbReference type="PANTHER" id="PTHR32552:SF81">
    <property type="entry name" value="TONB-DEPENDENT OUTER MEMBRANE RECEPTOR"/>
    <property type="match status" value="1"/>
</dbReference>
<dbReference type="InterPro" id="IPR012910">
    <property type="entry name" value="Plug_dom"/>
</dbReference>
<keyword evidence="9 11" id="KW-0472">Membrane</keyword>
<dbReference type="Proteomes" id="UP000464524">
    <property type="component" value="Chromosome"/>
</dbReference>
<dbReference type="PROSITE" id="PS52016">
    <property type="entry name" value="TONB_DEPENDENT_REC_3"/>
    <property type="match status" value="1"/>
</dbReference>
<keyword evidence="4" id="KW-0410">Iron transport</keyword>
<evidence type="ECO:0000256" key="13">
    <source>
        <dbReference type="SAM" id="SignalP"/>
    </source>
</evidence>
<evidence type="ECO:0000256" key="12">
    <source>
        <dbReference type="RuleBase" id="RU003357"/>
    </source>
</evidence>
<name>A0A857JT75_9ALTE</name>
<dbReference type="EMBL" id="CP047656">
    <property type="protein sequence ID" value="QHJ13894.1"/>
    <property type="molecule type" value="Genomic_DNA"/>
</dbReference>
<keyword evidence="3 11" id="KW-1134">Transmembrane beta strand</keyword>
<evidence type="ECO:0000256" key="5">
    <source>
        <dbReference type="ARBA" id="ARBA00022692"/>
    </source>
</evidence>
<dbReference type="OrthoDB" id="9758929at2"/>
<comment type="similarity">
    <text evidence="11 12">Belongs to the TonB-dependent receptor family.</text>
</comment>
<evidence type="ECO:0000256" key="2">
    <source>
        <dbReference type="ARBA" id="ARBA00022448"/>
    </source>
</evidence>
<accession>A0A857JT75</accession>
<reference evidence="16 17" key="1">
    <citation type="submission" date="2019-12" db="EMBL/GenBank/DDBJ databases">
        <title>Genome sequencing and assembly of endphytes of Porphyra tenera.</title>
        <authorList>
            <person name="Park J.M."/>
            <person name="Shin R."/>
            <person name="Jo S.H."/>
        </authorList>
    </citation>
    <scope>NUCLEOTIDE SEQUENCE [LARGE SCALE GENOMIC DNA]</scope>
    <source>
        <strain evidence="16 17">GPM4</strain>
    </source>
</reference>
<dbReference type="InterPro" id="IPR036942">
    <property type="entry name" value="Beta-barrel_TonB_sf"/>
</dbReference>
<evidence type="ECO:0000256" key="10">
    <source>
        <dbReference type="ARBA" id="ARBA00023237"/>
    </source>
</evidence>
<dbReference type="AlphaFoldDB" id="A0A857JT75"/>
<keyword evidence="17" id="KW-1185">Reference proteome</keyword>
<keyword evidence="10 11" id="KW-0998">Cell outer membrane</keyword>
<feature type="domain" description="TonB-dependent receptor plug" evidence="15">
    <location>
        <begin position="61"/>
        <end position="166"/>
    </location>
</feature>
<feature type="chain" id="PRO_5032374893" evidence="13">
    <location>
        <begin position="32"/>
        <end position="762"/>
    </location>
</feature>
<evidence type="ECO:0000256" key="9">
    <source>
        <dbReference type="ARBA" id="ARBA00023136"/>
    </source>
</evidence>
<dbReference type="InterPro" id="IPR039426">
    <property type="entry name" value="TonB-dep_rcpt-like"/>
</dbReference>
<dbReference type="SUPFAM" id="SSF56935">
    <property type="entry name" value="Porins"/>
    <property type="match status" value="1"/>
</dbReference>
<keyword evidence="7" id="KW-0406">Ion transport</keyword>
<feature type="domain" description="TonB-dependent receptor-like beta-barrel" evidence="14">
    <location>
        <begin position="271"/>
        <end position="719"/>
    </location>
</feature>
<keyword evidence="13" id="KW-0732">Signal</keyword>
<sequence>MNMHFSRSKIAQMSKLAIMAPLVSMPLGAMAQENAPDTETVFDQDVIEQIEVTSRYRKETLNKIPISVTTFSADDIEEAGLRNINDIAVSAVGMSMERTFGRQSDIPVIRGVSWIPGFGSQKASYFIDGVYFGGSIQSLPLDLIERVEIVKGPQSAQYGRRTFSGAINFITSRPSDELSGYVNLTLGQNGNQKLAAGVSSKLSDMFAFRASISADSYDGDWENTKEDGPDVGGEKTKSGMLGFYFTPSKNTDISLNYIYNENDDEAQPFGFQGADENNCFLDTRPYYCGEALRNQPISIGGGGFLDNDDYGLRVTSEHISFKINHHFDFGTLSWISGWNSRDGETGLDQTYNGYEESFSFGFFSGGPYLAPADAWYTLDTSGTDEYSHELRFSSSAFDDRLYWSVGAYLWHSEAEPNAVDSFAEELENQALMAMATYEFTDDFRLSAEIRRSSDEVNTEAYDELIQNAEFANVSNEFDSTTTRFIAEYDVSDDTLMYLTRSEGNSPGGFNTSTLLPNDLVVIDEEDMVMYELGVKSTLFDGSLYVSAAAYTMDWTKQQLTDSFDEVEGPPVSYTSNAGSTEIKGLEIEGTWLINENFSLEFGLSRTDAQFEELFDSNQCRFFAPGGASSFCVGDNLREFGDLKGNSPPQVPKNEATLALSYSTQIKEGLEVFSRMDFSYDSSRYAHVHNLIETGSRKLLNLKAGVQLDNVRLTAWVNNVTDNDTPTYVFRYVDVQSFAFGSRAFPVAPSRGREVGITASYKF</sequence>
<evidence type="ECO:0000256" key="7">
    <source>
        <dbReference type="ARBA" id="ARBA00023065"/>
    </source>
</evidence>
<dbReference type="Pfam" id="PF00593">
    <property type="entry name" value="TonB_dep_Rec_b-barrel"/>
    <property type="match status" value="1"/>
</dbReference>
<evidence type="ECO:0000313" key="17">
    <source>
        <dbReference type="Proteomes" id="UP000464524"/>
    </source>
</evidence>
<keyword evidence="2 11" id="KW-0813">Transport</keyword>
<evidence type="ECO:0000256" key="3">
    <source>
        <dbReference type="ARBA" id="ARBA00022452"/>
    </source>
</evidence>
<evidence type="ECO:0000256" key="6">
    <source>
        <dbReference type="ARBA" id="ARBA00023004"/>
    </source>
</evidence>
<dbReference type="RefSeq" id="WP_160181948.1">
    <property type="nucleotide sequence ID" value="NZ_CP047656.1"/>
</dbReference>
<dbReference type="InterPro" id="IPR000531">
    <property type="entry name" value="Beta-barrel_TonB"/>
</dbReference>
<comment type="subcellular location">
    <subcellularLocation>
        <location evidence="1 11">Cell outer membrane</location>
        <topology evidence="1 11">Multi-pass membrane protein</topology>
    </subcellularLocation>
</comment>
<organism evidence="16 17">
    <name type="scientific">Paraglaciecola mesophila</name>
    <dbReference type="NCBI Taxonomy" id="197222"/>
    <lineage>
        <taxon>Bacteria</taxon>
        <taxon>Pseudomonadati</taxon>
        <taxon>Pseudomonadota</taxon>
        <taxon>Gammaproteobacteria</taxon>
        <taxon>Alteromonadales</taxon>
        <taxon>Alteromonadaceae</taxon>
        <taxon>Paraglaciecola</taxon>
    </lineage>
</organism>
<protein>
    <submittedName>
        <fullName evidence="16">Pesticin receptor</fullName>
    </submittedName>
</protein>
<dbReference type="Gene3D" id="2.40.170.20">
    <property type="entry name" value="TonB-dependent receptor, beta-barrel domain"/>
    <property type="match status" value="1"/>
</dbReference>
<dbReference type="PANTHER" id="PTHR32552">
    <property type="entry name" value="FERRICHROME IRON RECEPTOR-RELATED"/>
    <property type="match status" value="1"/>
</dbReference>
<dbReference type="GO" id="GO:0009279">
    <property type="term" value="C:cell outer membrane"/>
    <property type="evidence" value="ECO:0007669"/>
    <property type="project" value="UniProtKB-SubCell"/>
</dbReference>
<evidence type="ECO:0000256" key="1">
    <source>
        <dbReference type="ARBA" id="ARBA00004571"/>
    </source>
</evidence>
<evidence type="ECO:0000256" key="8">
    <source>
        <dbReference type="ARBA" id="ARBA00023077"/>
    </source>
</evidence>
<evidence type="ECO:0000256" key="4">
    <source>
        <dbReference type="ARBA" id="ARBA00022496"/>
    </source>
</evidence>
<gene>
    <name evidence="16" type="ORF">FX988_04175</name>
</gene>
<keyword evidence="5 11" id="KW-0812">Transmembrane</keyword>
<evidence type="ECO:0000259" key="14">
    <source>
        <dbReference type="Pfam" id="PF00593"/>
    </source>
</evidence>
<keyword evidence="16" id="KW-0675">Receptor</keyword>
<evidence type="ECO:0000313" key="16">
    <source>
        <dbReference type="EMBL" id="QHJ13894.1"/>
    </source>
</evidence>
<dbReference type="GO" id="GO:0006826">
    <property type="term" value="P:iron ion transport"/>
    <property type="evidence" value="ECO:0007669"/>
    <property type="project" value="UniProtKB-KW"/>
</dbReference>
<dbReference type="KEGG" id="pmes:FX988_04175"/>
<dbReference type="Pfam" id="PF07715">
    <property type="entry name" value="Plug"/>
    <property type="match status" value="1"/>
</dbReference>
<evidence type="ECO:0000256" key="11">
    <source>
        <dbReference type="PROSITE-ProRule" id="PRU01360"/>
    </source>
</evidence>